<evidence type="ECO:0000313" key="3">
    <source>
        <dbReference type="EMBL" id="QOT70660.1"/>
    </source>
</evidence>
<dbReference type="PANTHER" id="PTHR40407">
    <property type="entry name" value="MEMBRANE PROTEIN-LIKE PROTEIN"/>
    <property type="match status" value="1"/>
</dbReference>
<name>A0A7M2GD87_SPHSA</name>
<feature type="transmembrane region" description="Helical" evidence="1">
    <location>
        <begin position="161"/>
        <end position="181"/>
    </location>
</feature>
<dbReference type="EMBL" id="CP060035">
    <property type="protein sequence ID" value="QOT70660.1"/>
    <property type="molecule type" value="Genomic_DNA"/>
</dbReference>
<dbReference type="Proteomes" id="UP000593663">
    <property type="component" value="Chromosome 1"/>
</dbReference>
<feature type="transmembrane region" description="Helical" evidence="1">
    <location>
        <begin position="292"/>
        <end position="310"/>
    </location>
</feature>
<evidence type="ECO:0000313" key="4">
    <source>
        <dbReference type="Proteomes" id="UP000593663"/>
    </source>
</evidence>
<keyword evidence="1" id="KW-0812">Transmembrane</keyword>
<feature type="transmembrane region" description="Helical" evidence="1">
    <location>
        <begin position="72"/>
        <end position="96"/>
    </location>
</feature>
<proteinExistence type="predicted"/>
<keyword evidence="1" id="KW-0472">Membrane</keyword>
<dbReference type="Pfam" id="PF07786">
    <property type="entry name" value="HGSNAT_cat"/>
    <property type="match status" value="1"/>
</dbReference>
<dbReference type="AlphaFoldDB" id="A0A7M2GD87"/>
<feature type="transmembrane region" description="Helical" evidence="1">
    <location>
        <begin position="136"/>
        <end position="154"/>
    </location>
</feature>
<reference evidence="4" key="1">
    <citation type="submission" date="2020-08" db="EMBL/GenBank/DDBJ databases">
        <title>Complete genome sequence of Sphingobium barthaii strain KK22, a high-molecular-weight polycyclic aromatic hydrocarbon-degrading soil bacterium.</title>
        <authorList>
            <person name="Mori J.F."/>
            <person name="Kanaly R.A."/>
        </authorList>
    </citation>
    <scope>NUCLEOTIDE SEQUENCE [LARGE SCALE GENOMIC DNA]</scope>
    <source>
        <strain evidence="4">KK22</strain>
    </source>
</reference>
<dbReference type="PANTHER" id="PTHR40407:SF1">
    <property type="entry name" value="HEPARAN-ALPHA-GLUCOSAMINIDE N-ACETYLTRANSFERASE CATALYTIC DOMAIN-CONTAINING PROTEIN"/>
    <property type="match status" value="1"/>
</dbReference>
<dbReference type="InterPro" id="IPR012429">
    <property type="entry name" value="HGSNAT_cat"/>
</dbReference>
<evidence type="ECO:0000256" key="1">
    <source>
        <dbReference type="SAM" id="Phobius"/>
    </source>
</evidence>
<feature type="transmembrane region" description="Helical" evidence="1">
    <location>
        <begin position="244"/>
        <end position="264"/>
    </location>
</feature>
<feature type="transmembrane region" description="Helical" evidence="1">
    <location>
        <begin position="108"/>
        <end position="130"/>
    </location>
</feature>
<organism evidence="3 4">
    <name type="scientific">Sphingobium fuliginis (strain ATCC 27551)</name>
    <dbReference type="NCBI Taxonomy" id="336203"/>
    <lineage>
        <taxon>Bacteria</taxon>
        <taxon>Pseudomonadati</taxon>
        <taxon>Pseudomonadota</taxon>
        <taxon>Alphaproteobacteria</taxon>
        <taxon>Sphingomonadales</taxon>
        <taxon>Sphingomonadaceae</taxon>
        <taxon>Sphingobium</taxon>
    </lineage>
</organism>
<evidence type="ECO:0000259" key="2">
    <source>
        <dbReference type="Pfam" id="PF07786"/>
    </source>
</evidence>
<gene>
    <name evidence="3" type="ORF">H5V43_10980</name>
</gene>
<feature type="transmembrane region" description="Helical" evidence="1">
    <location>
        <begin position="322"/>
        <end position="344"/>
    </location>
</feature>
<feature type="transmembrane region" description="Helical" evidence="1">
    <location>
        <begin position="214"/>
        <end position="232"/>
    </location>
</feature>
<sequence length="401" mass="44897">MASNASMTHGAVGMSASRAPAAAAAGRLQNIDALRGFVMVLMLLDHLRETWFVYVNVTDPFDARMGLPAMGIARFIVSFCAPIFVALTGLGVYLFSIHHTTRETTGFLVKRGLLLIAIELLFLSPLYWGIVPQPTFWLQVIWCIGICMIALAGLMRLPRPVLIGLGIALVCFHNLLDPIRLAQGDSFFPLWALLHQRDTILLPLGFVAKTTYPLLPWLGVISLGFGIGPWFRLEVDPATRQRRLLLLGFGMILTFILLRLLNIYGDKPWHAIDGDPVRTLVSFISMTKYPPSLLFLLPTLGGGALLLALFERIKDSPVIAALAVFGGAPMFFYLLHLSVLRILYHSALAIWGPNHGANFGFDNYNWVFVWYAAMILPLYIPTAWFARLKRRRRDIAWLKYF</sequence>
<dbReference type="KEGG" id="sbar:H5V43_10980"/>
<dbReference type="RefSeq" id="WP_193666652.1">
    <property type="nucleotide sequence ID" value="NZ_BATN01000021.1"/>
</dbReference>
<protein>
    <submittedName>
        <fullName evidence="3">DUF1624 domain-containing protein</fullName>
    </submittedName>
</protein>
<feature type="transmembrane region" description="Helical" evidence="1">
    <location>
        <begin position="364"/>
        <end position="386"/>
    </location>
</feature>
<keyword evidence="1" id="KW-1133">Transmembrane helix</keyword>
<feature type="domain" description="Heparan-alpha-glucosaminide N-acetyltransferase catalytic" evidence="2">
    <location>
        <begin position="27"/>
        <end position="235"/>
    </location>
</feature>
<accession>A0A7M2GD87</accession>